<evidence type="ECO:0000313" key="3">
    <source>
        <dbReference type="Proteomes" id="UP000016933"/>
    </source>
</evidence>
<feature type="region of interest" description="Disordered" evidence="1">
    <location>
        <begin position="190"/>
        <end position="216"/>
    </location>
</feature>
<accession>M2WK20</accession>
<proteinExistence type="predicted"/>
<dbReference type="AlphaFoldDB" id="M2WK20"/>
<keyword evidence="3" id="KW-1185">Reference proteome</keyword>
<name>M2WK20_DOTSN</name>
<evidence type="ECO:0000313" key="2">
    <source>
        <dbReference type="EMBL" id="EME39298.1"/>
    </source>
</evidence>
<dbReference type="EMBL" id="KB446545">
    <property type="protein sequence ID" value="EME39298.1"/>
    <property type="molecule type" value="Genomic_DNA"/>
</dbReference>
<evidence type="ECO:0000256" key="1">
    <source>
        <dbReference type="SAM" id="MobiDB-lite"/>
    </source>
</evidence>
<reference evidence="3" key="1">
    <citation type="journal article" date="2012" name="PLoS Genet.">
        <title>The genomes of the fungal plant pathogens Cladosporium fulvum and Dothistroma septosporum reveal adaptation to different hosts and lifestyles but also signatures of common ancestry.</title>
        <authorList>
            <person name="de Wit P.J.G.M."/>
            <person name="van der Burgt A."/>
            <person name="Oekmen B."/>
            <person name="Stergiopoulos I."/>
            <person name="Abd-Elsalam K.A."/>
            <person name="Aerts A.L."/>
            <person name="Bahkali A.H."/>
            <person name="Beenen H.G."/>
            <person name="Chettri P."/>
            <person name="Cox M.P."/>
            <person name="Datema E."/>
            <person name="de Vries R.P."/>
            <person name="Dhillon B."/>
            <person name="Ganley A.R."/>
            <person name="Griffiths S.A."/>
            <person name="Guo Y."/>
            <person name="Hamelin R.C."/>
            <person name="Henrissat B."/>
            <person name="Kabir M.S."/>
            <person name="Jashni M.K."/>
            <person name="Kema G."/>
            <person name="Klaubauf S."/>
            <person name="Lapidus A."/>
            <person name="Levasseur A."/>
            <person name="Lindquist E."/>
            <person name="Mehrabi R."/>
            <person name="Ohm R.A."/>
            <person name="Owen T.J."/>
            <person name="Salamov A."/>
            <person name="Schwelm A."/>
            <person name="Schijlen E."/>
            <person name="Sun H."/>
            <person name="van den Burg H.A."/>
            <person name="van Ham R.C.H.J."/>
            <person name="Zhang S."/>
            <person name="Goodwin S.B."/>
            <person name="Grigoriev I.V."/>
            <person name="Collemare J."/>
            <person name="Bradshaw R.E."/>
        </authorList>
    </citation>
    <scope>NUCLEOTIDE SEQUENCE [LARGE SCALE GENOMIC DNA]</scope>
    <source>
        <strain evidence="3">NZE10 / CBS 128990</strain>
    </source>
</reference>
<protein>
    <submittedName>
        <fullName evidence="2">Uncharacterized protein</fullName>
    </submittedName>
</protein>
<dbReference type="Proteomes" id="UP000016933">
    <property type="component" value="Unassembled WGS sequence"/>
</dbReference>
<gene>
    <name evidence="2" type="ORF">DOTSEDRAFT_38514</name>
</gene>
<reference evidence="2 3" key="2">
    <citation type="journal article" date="2012" name="PLoS Pathog.">
        <title>Diverse lifestyles and strategies of plant pathogenesis encoded in the genomes of eighteen Dothideomycetes fungi.</title>
        <authorList>
            <person name="Ohm R.A."/>
            <person name="Feau N."/>
            <person name="Henrissat B."/>
            <person name="Schoch C.L."/>
            <person name="Horwitz B.A."/>
            <person name="Barry K.W."/>
            <person name="Condon B.J."/>
            <person name="Copeland A.C."/>
            <person name="Dhillon B."/>
            <person name="Glaser F."/>
            <person name="Hesse C.N."/>
            <person name="Kosti I."/>
            <person name="LaButti K."/>
            <person name="Lindquist E.A."/>
            <person name="Lucas S."/>
            <person name="Salamov A.A."/>
            <person name="Bradshaw R.E."/>
            <person name="Ciuffetti L."/>
            <person name="Hamelin R.C."/>
            <person name="Kema G.H.J."/>
            <person name="Lawrence C."/>
            <person name="Scott J.A."/>
            <person name="Spatafora J.W."/>
            <person name="Turgeon B.G."/>
            <person name="de Wit P.J.G.M."/>
            <person name="Zhong S."/>
            <person name="Goodwin S.B."/>
            <person name="Grigoriev I.V."/>
        </authorList>
    </citation>
    <scope>NUCLEOTIDE SEQUENCE [LARGE SCALE GENOMIC DNA]</scope>
    <source>
        <strain evidence="3">NZE10 / CBS 128990</strain>
    </source>
</reference>
<organism evidence="2 3">
    <name type="scientific">Dothistroma septosporum (strain NZE10 / CBS 128990)</name>
    <name type="common">Red band needle blight fungus</name>
    <name type="synonym">Mycosphaerella pini</name>
    <dbReference type="NCBI Taxonomy" id="675120"/>
    <lineage>
        <taxon>Eukaryota</taxon>
        <taxon>Fungi</taxon>
        <taxon>Dikarya</taxon>
        <taxon>Ascomycota</taxon>
        <taxon>Pezizomycotina</taxon>
        <taxon>Dothideomycetes</taxon>
        <taxon>Dothideomycetidae</taxon>
        <taxon>Mycosphaerellales</taxon>
        <taxon>Mycosphaerellaceae</taxon>
        <taxon>Dothistroma</taxon>
    </lineage>
</organism>
<sequence length="259" mass="28917">MSTSSRQTCVQHAATFRYLPLPQALHSLSASQLNHQFNSQEVPPAVHHCLISDLRVCPLLHRLLFSTSWNLPQRATALSVPMSNPRHSHSVTVSVHTTGSILGWFQDRQRPAERSHFVNADMNLPQNQQRSQYWALPIAVTAAIGPIPQNALYTVVGPMNTRQPEPDPGYQHKRGPMPMTDALRKFTSSMPDTADAPIQISDEQDEGGLERGGYGGRDKVRVRYRSPLLVGQRLYFKITASDYKRSANKAVCMNPDITP</sequence>
<dbReference type="HOGENOM" id="CLU_1073723_0_0_1"/>